<organism evidence="1 2">
    <name type="scientific">Athelia psychrophila</name>
    <dbReference type="NCBI Taxonomy" id="1759441"/>
    <lineage>
        <taxon>Eukaryota</taxon>
        <taxon>Fungi</taxon>
        <taxon>Dikarya</taxon>
        <taxon>Basidiomycota</taxon>
        <taxon>Agaricomycotina</taxon>
        <taxon>Agaricomycetes</taxon>
        <taxon>Agaricomycetidae</taxon>
        <taxon>Atheliales</taxon>
        <taxon>Atheliaceae</taxon>
        <taxon>Athelia</taxon>
    </lineage>
</organism>
<dbReference type="EMBL" id="KV417558">
    <property type="protein sequence ID" value="KZP20107.1"/>
    <property type="molecule type" value="Genomic_DNA"/>
</dbReference>
<dbReference type="AlphaFoldDB" id="A0A166IRX8"/>
<keyword evidence="2" id="KW-1185">Reference proteome</keyword>
<evidence type="ECO:0000313" key="1">
    <source>
        <dbReference type="EMBL" id="KZP20107.1"/>
    </source>
</evidence>
<reference evidence="1 2" key="1">
    <citation type="journal article" date="2016" name="Mol. Biol. Evol.">
        <title>Comparative Genomics of Early-Diverging Mushroom-Forming Fungi Provides Insights into the Origins of Lignocellulose Decay Capabilities.</title>
        <authorList>
            <person name="Nagy L.G."/>
            <person name="Riley R."/>
            <person name="Tritt A."/>
            <person name="Adam C."/>
            <person name="Daum C."/>
            <person name="Floudas D."/>
            <person name="Sun H."/>
            <person name="Yadav J.S."/>
            <person name="Pangilinan J."/>
            <person name="Larsson K.H."/>
            <person name="Matsuura K."/>
            <person name="Barry K."/>
            <person name="Labutti K."/>
            <person name="Kuo R."/>
            <person name="Ohm R.A."/>
            <person name="Bhattacharya S.S."/>
            <person name="Shirouzu T."/>
            <person name="Yoshinaga Y."/>
            <person name="Martin F.M."/>
            <person name="Grigoriev I.V."/>
            <person name="Hibbett D.S."/>
        </authorList>
    </citation>
    <scope>NUCLEOTIDE SEQUENCE [LARGE SCALE GENOMIC DNA]</scope>
    <source>
        <strain evidence="1 2">CBS 109695</strain>
    </source>
</reference>
<protein>
    <submittedName>
        <fullName evidence="1">Uncharacterized protein</fullName>
    </submittedName>
</protein>
<gene>
    <name evidence="1" type="ORF">FIBSPDRAFT_892273</name>
</gene>
<accession>A0A166IRX8</accession>
<evidence type="ECO:0000313" key="2">
    <source>
        <dbReference type="Proteomes" id="UP000076532"/>
    </source>
</evidence>
<name>A0A166IRX8_9AGAM</name>
<proteinExistence type="predicted"/>
<dbReference type="Proteomes" id="UP000076532">
    <property type="component" value="Unassembled WGS sequence"/>
</dbReference>
<sequence length="189" mass="20741">MSGTNEITLPAWPETLLMSPTKKPQIENLRLEMTRELYQNESVTMKKLTVCEGSTQCPRLLLRGDELLICAAIVRNSMWLCFARISDINSVFDEILPTMDSKRIFNQSWCCGLTLGACSAPPSSCVSALSHERCACTADAAVQGHVYLRIGGISRTDCSLAVLLLRAPTTSSVYSWAITRSPYCTLAGL</sequence>